<dbReference type="GO" id="GO:0005615">
    <property type="term" value="C:extracellular space"/>
    <property type="evidence" value="ECO:0000318"/>
    <property type="project" value="GO_Central"/>
</dbReference>
<feature type="domain" description="Ig-like" evidence="6">
    <location>
        <begin position="195"/>
        <end position="290"/>
    </location>
</feature>
<dbReference type="FunFam" id="3.30.500.10:FF:000007">
    <property type="entry name" value="Major histocompatibility complex class I LDA"/>
    <property type="match status" value="1"/>
</dbReference>
<evidence type="ECO:0000256" key="3">
    <source>
        <dbReference type="SAM" id="MobiDB-lite"/>
    </source>
</evidence>
<evidence type="ECO:0000256" key="1">
    <source>
        <dbReference type="ARBA" id="ARBA00023180"/>
    </source>
</evidence>
<dbReference type="HOGENOM" id="CLU_047501_0_0_1"/>
<dbReference type="InterPro" id="IPR007110">
    <property type="entry name" value="Ig-like_dom"/>
</dbReference>
<keyword evidence="4" id="KW-1133">Transmembrane helix</keyword>
<dbReference type="Gene3D" id="2.60.40.10">
    <property type="entry name" value="Immunoglobulins"/>
    <property type="match status" value="1"/>
</dbReference>
<accession>W5LWF3</accession>
<dbReference type="InterPro" id="IPR036179">
    <property type="entry name" value="Ig-like_dom_sf"/>
</dbReference>
<keyword evidence="4" id="KW-0812">Transmembrane</keyword>
<feature type="signal peptide" evidence="5">
    <location>
        <begin position="1"/>
        <end position="17"/>
    </location>
</feature>
<dbReference type="InterPro" id="IPR003006">
    <property type="entry name" value="Ig/MHC_CS"/>
</dbReference>
<evidence type="ECO:0000313" key="8">
    <source>
        <dbReference type="Proteomes" id="UP000018468"/>
    </source>
</evidence>
<reference evidence="7" key="2">
    <citation type="submission" date="2025-08" db="UniProtKB">
        <authorList>
            <consortium name="Ensembl"/>
        </authorList>
    </citation>
    <scope>IDENTIFICATION</scope>
</reference>
<dbReference type="SMART" id="SM00407">
    <property type="entry name" value="IGc1"/>
    <property type="match status" value="1"/>
</dbReference>
<dbReference type="InterPro" id="IPR011162">
    <property type="entry name" value="MHC_I/II-like_Ag-recog"/>
</dbReference>
<dbReference type="Ensembl" id="ENSLOCT00000000460.1">
    <property type="protein sequence ID" value="ENSLOCP00000000460.1"/>
    <property type="gene ID" value="ENSLOCG00000000416.1"/>
</dbReference>
<dbReference type="PROSITE" id="PS00290">
    <property type="entry name" value="IG_MHC"/>
    <property type="match status" value="1"/>
</dbReference>
<protein>
    <submittedName>
        <fullName evidence="7">Class I histocompatibility antigen, Non-RT1.A alpha-1 chain-like</fullName>
    </submittedName>
</protein>
<dbReference type="InterPro" id="IPR037055">
    <property type="entry name" value="MHC_I-like_Ag-recog_sf"/>
</dbReference>
<dbReference type="InterPro" id="IPR013783">
    <property type="entry name" value="Ig-like_fold"/>
</dbReference>
<feature type="region of interest" description="Disordered" evidence="3">
    <location>
        <begin position="330"/>
        <end position="370"/>
    </location>
</feature>
<dbReference type="InterPro" id="IPR011161">
    <property type="entry name" value="MHC_I-like_Ag-recog"/>
</dbReference>
<reference evidence="8" key="1">
    <citation type="submission" date="2011-12" db="EMBL/GenBank/DDBJ databases">
        <title>The Draft Genome of Lepisosteus oculatus.</title>
        <authorList>
            <consortium name="The Broad Institute Genome Assembly &amp; Analysis Group"/>
            <consortium name="Computational R&amp;D Group"/>
            <consortium name="and Sequencing Platform"/>
            <person name="Di Palma F."/>
            <person name="Alfoldi J."/>
            <person name="Johnson J."/>
            <person name="Berlin A."/>
            <person name="Gnerre S."/>
            <person name="Jaffe D."/>
            <person name="MacCallum I."/>
            <person name="Young S."/>
            <person name="Walker B.J."/>
            <person name="Lander E.S."/>
            <person name="Lindblad-Toh K."/>
        </authorList>
    </citation>
    <scope>NUCLEOTIDE SEQUENCE [LARGE SCALE GENOMIC DNA]</scope>
</reference>
<dbReference type="GO" id="GO:0009897">
    <property type="term" value="C:external side of plasma membrane"/>
    <property type="evidence" value="ECO:0000318"/>
    <property type="project" value="GO_Central"/>
</dbReference>
<dbReference type="Gene3D" id="3.30.500.10">
    <property type="entry name" value="MHC class I-like antigen recognition-like"/>
    <property type="match status" value="1"/>
</dbReference>
<evidence type="ECO:0000313" key="7">
    <source>
        <dbReference type="Ensembl" id="ENSLOCP00000000460.1"/>
    </source>
</evidence>
<evidence type="ECO:0000259" key="6">
    <source>
        <dbReference type="PROSITE" id="PS50835"/>
    </source>
</evidence>
<feature type="transmembrane region" description="Helical" evidence="4">
    <location>
        <begin position="301"/>
        <end position="324"/>
    </location>
</feature>
<dbReference type="STRING" id="7918.ENSLOCP00000000460"/>
<name>W5LWF3_LEPOC</name>
<evidence type="ECO:0000256" key="5">
    <source>
        <dbReference type="SAM" id="SignalP"/>
    </source>
</evidence>
<dbReference type="AlphaFoldDB" id="W5LWF3"/>
<dbReference type="Pfam" id="PF00129">
    <property type="entry name" value="MHC_I"/>
    <property type="match status" value="1"/>
</dbReference>
<dbReference type="OMA" id="CCHRRIC"/>
<dbReference type="Bgee" id="ENSLOCG00000000416">
    <property type="expression patterns" value="Expressed in intestine and 11 other cell types or tissues"/>
</dbReference>
<dbReference type="PROSITE" id="PS50835">
    <property type="entry name" value="IG_LIKE"/>
    <property type="match status" value="1"/>
</dbReference>
<dbReference type="Pfam" id="PF07654">
    <property type="entry name" value="C1-set"/>
    <property type="match status" value="1"/>
</dbReference>
<organism evidence="7 8">
    <name type="scientific">Lepisosteus oculatus</name>
    <name type="common">Spotted gar</name>
    <dbReference type="NCBI Taxonomy" id="7918"/>
    <lineage>
        <taxon>Eukaryota</taxon>
        <taxon>Metazoa</taxon>
        <taxon>Chordata</taxon>
        <taxon>Craniata</taxon>
        <taxon>Vertebrata</taxon>
        <taxon>Euteleostomi</taxon>
        <taxon>Actinopterygii</taxon>
        <taxon>Neopterygii</taxon>
        <taxon>Holostei</taxon>
        <taxon>Semionotiformes</taxon>
        <taxon>Lepisosteidae</taxon>
        <taxon>Lepisosteus</taxon>
    </lineage>
</organism>
<evidence type="ECO:0000256" key="2">
    <source>
        <dbReference type="ARBA" id="ARBA00023319"/>
    </source>
</evidence>
<dbReference type="PANTHER" id="PTHR16675:SF191">
    <property type="entry name" value="CLASS I HISTOCOMPATIBILITY ANTIGEN, F10 ALPHA CHAIN-LIKE-RELATED"/>
    <property type="match status" value="1"/>
</dbReference>
<proteinExistence type="predicted"/>
<dbReference type="Proteomes" id="UP000018468">
    <property type="component" value="Unassembled WGS sequence"/>
</dbReference>
<dbReference type="GeneTree" id="ENSGT01120000271825"/>
<evidence type="ECO:0000256" key="4">
    <source>
        <dbReference type="SAM" id="Phobius"/>
    </source>
</evidence>
<sequence>MKPSALFLLCCGELAWADSHSLWYFMTLTTGPSQFPEFVVVGMVDDVQVEYYDSDVGKVISRRHWRPDAEVEEADSKVTAAKHYHNSMRNKLQLLMSHLNHTGGHRTYQRIAGCELDDDGSARFGRWDAYDGRDALVYNTQSYSWSLLIPQVVIDKALFQVNKIRADTFYQPLCVRVLKSYLQQERTRLMRRVKPRVRVFQKTSAFSGGTEVTCLATGFYPRALELTLLRDGRPVPEQELTGGEVLPNGDGTYQLRKSLALSEEEEERRGRHRYTCRVQHSGLDNGLEVDWEPEPDLDTGLIVGVVIVVLIVVLVLPVAACVLWRKKGRGERERERCGGAQSPACRSSDVKYTAGQGQEQSETSSNSSGP</sequence>
<dbReference type="SUPFAM" id="SSF54452">
    <property type="entry name" value="MHC antigen-recognition domain"/>
    <property type="match status" value="1"/>
</dbReference>
<keyword evidence="8" id="KW-1185">Reference proteome</keyword>
<dbReference type="InterPro" id="IPR050208">
    <property type="entry name" value="MHC_class-I_related"/>
</dbReference>
<dbReference type="GO" id="GO:0006955">
    <property type="term" value="P:immune response"/>
    <property type="evidence" value="ECO:0000318"/>
    <property type="project" value="GO_Central"/>
</dbReference>
<feature type="chain" id="PRO_5004866926" evidence="5">
    <location>
        <begin position="18"/>
        <end position="370"/>
    </location>
</feature>
<dbReference type="eggNOG" id="ENOG502RXSN">
    <property type="taxonomic scope" value="Eukaryota"/>
</dbReference>
<reference evidence="7" key="3">
    <citation type="submission" date="2025-09" db="UniProtKB">
        <authorList>
            <consortium name="Ensembl"/>
        </authorList>
    </citation>
    <scope>IDENTIFICATION</scope>
</reference>
<keyword evidence="1" id="KW-0325">Glycoprotein</keyword>
<dbReference type="InterPro" id="IPR003597">
    <property type="entry name" value="Ig_C1-set"/>
</dbReference>
<dbReference type="PANTHER" id="PTHR16675">
    <property type="entry name" value="MHC CLASS I-RELATED"/>
    <property type="match status" value="1"/>
</dbReference>
<keyword evidence="2" id="KW-0393">Immunoglobulin domain</keyword>
<dbReference type="SUPFAM" id="SSF48726">
    <property type="entry name" value="Immunoglobulin"/>
    <property type="match status" value="1"/>
</dbReference>
<keyword evidence="4" id="KW-0472">Membrane</keyword>
<feature type="compositionally biased region" description="Polar residues" evidence="3">
    <location>
        <begin position="355"/>
        <end position="370"/>
    </location>
</feature>
<dbReference type="InParanoid" id="W5LWF3"/>
<keyword evidence="5" id="KW-0732">Signal</keyword>